<comment type="caution">
    <text evidence="1">The sequence shown here is derived from an EMBL/GenBank/DDBJ whole genome shotgun (WGS) entry which is preliminary data.</text>
</comment>
<proteinExistence type="predicted"/>
<dbReference type="AlphaFoldDB" id="A0A098LJS0"/>
<name>A0A098LJS0_9BACT</name>
<accession>A0A098LJS0</accession>
<reference evidence="1 2" key="1">
    <citation type="submission" date="2014-09" db="EMBL/GenBank/DDBJ databases">
        <title>Sporocytophaga myxococcoides PG-01 genome sequencing.</title>
        <authorList>
            <person name="Liu L."/>
            <person name="Gao P.J."/>
            <person name="Chen G.J."/>
            <person name="Wang L.S."/>
        </authorList>
    </citation>
    <scope>NUCLEOTIDE SEQUENCE [LARGE SCALE GENOMIC DNA]</scope>
    <source>
        <strain evidence="1 2">PG-01</strain>
    </source>
</reference>
<sequence>MFRFICLIVSSDYMVLHSDKTQVLRAQMNKMSVLININFGLLFYQVYELLNS</sequence>
<evidence type="ECO:0000313" key="2">
    <source>
        <dbReference type="Proteomes" id="UP000030185"/>
    </source>
</evidence>
<protein>
    <submittedName>
        <fullName evidence="1">Uncharacterized protein</fullName>
    </submittedName>
</protein>
<dbReference type="Proteomes" id="UP000030185">
    <property type="component" value="Unassembled WGS sequence"/>
</dbReference>
<evidence type="ECO:0000313" key="1">
    <source>
        <dbReference type="EMBL" id="GAL86677.1"/>
    </source>
</evidence>
<keyword evidence="2" id="KW-1185">Reference proteome</keyword>
<gene>
    <name evidence="1" type="ORF">MYP_3907</name>
</gene>
<organism evidence="1 2">
    <name type="scientific">Sporocytophaga myxococcoides</name>
    <dbReference type="NCBI Taxonomy" id="153721"/>
    <lineage>
        <taxon>Bacteria</taxon>
        <taxon>Pseudomonadati</taxon>
        <taxon>Bacteroidota</taxon>
        <taxon>Cytophagia</taxon>
        <taxon>Cytophagales</taxon>
        <taxon>Cytophagaceae</taxon>
        <taxon>Sporocytophaga</taxon>
    </lineage>
</organism>
<dbReference type="EMBL" id="BBLT01000009">
    <property type="protein sequence ID" value="GAL86677.1"/>
    <property type="molecule type" value="Genomic_DNA"/>
</dbReference>